<evidence type="ECO:0000313" key="4">
    <source>
        <dbReference type="Proteomes" id="UP000176192"/>
    </source>
</evidence>
<name>A0A1F6YCE9_9BACT</name>
<dbReference type="AlphaFoldDB" id="A0A1F6YCE9"/>
<evidence type="ECO:0008006" key="5">
    <source>
        <dbReference type="Google" id="ProtNLM"/>
    </source>
</evidence>
<reference evidence="3 4" key="1">
    <citation type="journal article" date="2016" name="Nat. Commun.">
        <title>Thousands of microbial genomes shed light on interconnected biogeochemical processes in an aquifer system.</title>
        <authorList>
            <person name="Anantharaman K."/>
            <person name="Brown C.T."/>
            <person name="Hug L.A."/>
            <person name="Sharon I."/>
            <person name="Castelle C.J."/>
            <person name="Probst A.J."/>
            <person name="Thomas B.C."/>
            <person name="Singh A."/>
            <person name="Wilkins M.J."/>
            <person name="Karaoz U."/>
            <person name="Brodie E.L."/>
            <person name="Williams K.H."/>
            <person name="Hubbard S.S."/>
            <person name="Banfield J.F."/>
        </authorList>
    </citation>
    <scope>NUCLEOTIDE SEQUENCE [LARGE SCALE GENOMIC DNA]</scope>
</reference>
<dbReference type="PANTHER" id="PTHR11749">
    <property type="entry name" value="RIBULOSE-5-PHOSPHATE-3-EPIMERASE"/>
    <property type="match status" value="1"/>
</dbReference>
<gene>
    <name evidence="3" type="ORF">A3G06_01820</name>
</gene>
<organism evidence="3 4">
    <name type="scientific">Candidatus Nomurabacteria bacterium RIFCSPLOWO2_12_FULL_46_14</name>
    <dbReference type="NCBI Taxonomy" id="1801797"/>
    <lineage>
        <taxon>Bacteria</taxon>
        <taxon>Candidatus Nomuraibacteriota</taxon>
    </lineage>
</organism>
<comment type="caution">
    <text evidence="3">The sequence shown here is derived from an EMBL/GenBank/DDBJ whole genome shotgun (WGS) entry which is preliminary data.</text>
</comment>
<dbReference type="STRING" id="1801797.A3G06_01820"/>
<evidence type="ECO:0000256" key="1">
    <source>
        <dbReference type="ARBA" id="ARBA00022723"/>
    </source>
</evidence>
<dbReference type="GO" id="GO:0005975">
    <property type="term" value="P:carbohydrate metabolic process"/>
    <property type="evidence" value="ECO:0007669"/>
    <property type="project" value="InterPro"/>
</dbReference>
<keyword evidence="2" id="KW-0413">Isomerase</keyword>
<evidence type="ECO:0000313" key="3">
    <source>
        <dbReference type="EMBL" id="OGJ04073.1"/>
    </source>
</evidence>
<dbReference type="Proteomes" id="UP000176192">
    <property type="component" value="Unassembled WGS sequence"/>
</dbReference>
<sequence>MPEIIPAIIPKNYEDLKNKIALVRGIVLVAQIDICDGIFAKNRTWPFAESGTDIHFQKILNEEEGLPFWEDIDFELDLMVADAVENFDIYTKLGPRSLIFHLEAVGDLENFRDFLEGIDVYTRDSIDIGIAINPSTPLQHLLPLIASIEFIQCMGNDRISYQGVELDPRVYETIEILRKKYPDIPIAVDIGVNEETAPLLIKAGATKLSIGSAIFNTDDIIGTIDKFRSL</sequence>
<dbReference type="SUPFAM" id="SSF51366">
    <property type="entry name" value="Ribulose-phoshate binding barrel"/>
    <property type="match status" value="1"/>
</dbReference>
<keyword evidence="1" id="KW-0479">Metal-binding</keyword>
<dbReference type="InterPro" id="IPR013785">
    <property type="entry name" value="Aldolase_TIM"/>
</dbReference>
<dbReference type="InterPro" id="IPR000056">
    <property type="entry name" value="Ribul_P_3_epim-like"/>
</dbReference>
<accession>A0A1F6YCE9</accession>
<dbReference type="GO" id="GO:0046872">
    <property type="term" value="F:metal ion binding"/>
    <property type="evidence" value="ECO:0007669"/>
    <property type="project" value="UniProtKB-KW"/>
</dbReference>
<dbReference type="Pfam" id="PF00834">
    <property type="entry name" value="Ribul_P_3_epim"/>
    <property type="match status" value="1"/>
</dbReference>
<protein>
    <recommendedName>
        <fullName evidence="5">Ribulose-phosphate 3-epimerase</fullName>
    </recommendedName>
</protein>
<dbReference type="Gene3D" id="3.20.20.70">
    <property type="entry name" value="Aldolase class I"/>
    <property type="match status" value="1"/>
</dbReference>
<dbReference type="EMBL" id="MFVV01000009">
    <property type="protein sequence ID" value="OGJ04073.1"/>
    <property type="molecule type" value="Genomic_DNA"/>
</dbReference>
<dbReference type="GO" id="GO:0016857">
    <property type="term" value="F:racemase and epimerase activity, acting on carbohydrates and derivatives"/>
    <property type="evidence" value="ECO:0007669"/>
    <property type="project" value="InterPro"/>
</dbReference>
<evidence type="ECO:0000256" key="2">
    <source>
        <dbReference type="ARBA" id="ARBA00023235"/>
    </source>
</evidence>
<proteinExistence type="predicted"/>
<dbReference type="InterPro" id="IPR011060">
    <property type="entry name" value="RibuloseP-bd_barrel"/>
</dbReference>